<reference evidence="2" key="2">
    <citation type="submission" date="2020-04" db="EMBL/GenBank/DDBJ databases">
        <authorList>
            <consortium name="NCBI Genome Project"/>
        </authorList>
    </citation>
    <scope>NUCLEOTIDE SEQUENCE</scope>
    <source>
        <strain evidence="2">CBS 342.82</strain>
    </source>
</reference>
<reference evidence="2" key="3">
    <citation type="submission" date="2025-08" db="UniProtKB">
        <authorList>
            <consortium name="RefSeq"/>
        </authorList>
    </citation>
    <scope>IDENTIFICATION</scope>
    <source>
        <strain evidence="2">CBS 342.82</strain>
    </source>
</reference>
<sequence length="121" mass="13566">MGGGGGTSDPIPSLLFPVFVPCCSISAHARAAHLQQVRPVHPHPPTHTRSRGRLESMVRCVNGKCRQQRLASTFAVVCTIFIAASESGRVYCTRTIDGWRRRRVHADNTFFDNYRYPLRLD</sequence>
<keyword evidence="1" id="KW-1185">Reference proteome</keyword>
<gene>
    <name evidence="2" type="ORF">K489DRAFT_197360</name>
</gene>
<protein>
    <submittedName>
        <fullName evidence="2">Uncharacterized protein</fullName>
    </submittedName>
</protein>
<evidence type="ECO:0000313" key="2">
    <source>
        <dbReference type="RefSeq" id="XP_033460526.1"/>
    </source>
</evidence>
<dbReference type="Proteomes" id="UP000504637">
    <property type="component" value="Unplaced"/>
</dbReference>
<accession>A0A6J3M634</accession>
<organism evidence="2">
    <name type="scientific">Dissoconium aciculare CBS 342.82</name>
    <dbReference type="NCBI Taxonomy" id="1314786"/>
    <lineage>
        <taxon>Eukaryota</taxon>
        <taxon>Fungi</taxon>
        <taxon>Dikarya</taxon>
        <taxon>Ascomycota</taxon>
        <taxon>Pezizomycotina</taxon>
        <taxon>Dothideomycetes</taxon>
        <taxon>Dothideomycetidae</taxon>
        <taxon>Mycosphaerellales</taxon>
        <taxon>Dissoconiaceae</taxon>
        <taxon>Dissoconium</taxon>
    </lineage>
</organism>
<reference evidence="2" key="1">
    <citation type="submission" date="2020-01" db="EMBL/GenBank/DDBJ databases">
        <authorList>
            <consortium name="DOE Joint Genome Institute"/>
            <person name="Haridas S."/>
            <person name="Albert R."/>
            <person name="Binder M."/>
            <person name="Bloem J."/>
            <person name="Labutti K."/>
            <person name="Salamov A."/>
            <person name="Andreopoulos B."/>
            <person name="Baker S.E."/>
            <person name="Barry K."/>
            <person name="Bills G."/>
            <person name="Bluhm B.H."/>
            <person name="Cannon C."/>
            <person name="Castanera R."/>
            <person name="Culley D.E."/>
            <person name="Daum C."/>
            <person name="Ezra D."/>
            <person name="Gonzalez J.B."/>
            <person name="Henrissat B."/>
            <person name="Kuo A."/>
            <person name="Liang C."/>
            <person name="Lipzen A."/>
            <person name="Lutzoni F."/>
            <person name="Magnuson J."/>
            <person name="Mondo S."/>
            <person name="Nolan M."/>
            <person name="Ohm R."/>
            <person name="Pangilinan J."/>
            <person name="Park H.-J."/>
            <person name="Ramirez L."/>
            <person name="Alfaro M."/>
            <person name="Sun H."/>
            <person name="Tritt A."/>
            <person name="Yoshinaga Y."/>
            <person name="Zwiers L.-H."/>
            <person name="Turgeon B.G."/>
            <person name="Goodwin S.B."/>
            <person name="Spatafora J.W."/>
            <person name="Crous P.W."/>
            <person name="Grigoriev I.V."/>
        </authorList>
    </citation>
    <scope>NUCLEOTIDE SEQUENCE</scope>
    <source>
        <strain evidence="2">CBS 342.82</strain>
    </source>
</reference>
<dbReference type="GeneID" id="54357379"/>
<dbReference type="AlphaFoldDB" id="A0A6J3M634"/>
<name>A0A6J3M634_9PEZI</name>
<proteinExistence type="predicted"/>
<dbReference type="RefSeq" id="XP_033460526.1">
    <property type="nucleotide sequence ID" value="XM_033599580.1"/>
</dbReference>
<evidence type="ECO:0000313" key="1">
    <source>
        <dbReference type="Proteomes" id="UP000504637"/>
    </source>
</evidence>